<comment type="caution">
    <text evidence="2">The sequence shown here is derived from an EMBL/GenBank/DDBJ whole genome shotgun (WGS) entry which is preliminary data.</text>
</comment>
<sequence length="110" mass="12457">MRHLPDVASTKNECAPAKLEPYSRDERNFQILLPDSQEIRTMKDEPKSPQYTRTWVVAAVCFVIALATIFAERVLHKLGKFDFSSSMQLPTLPLDAVASQVGERTHQVSR</sequence>
<organism evidence="2 3">
    <name type="scientific">Populus tomentosa</name>
    <name type="common">Chinese white poplar</name>
    <dbReference type="NCBI Taxonomy" id="118781"/>
    <lineage>
        <taxon>Eukaryota</taxon>
        <taxon>Viridiplantae</taxon>
        <taxon>Streptophyta</taxon>
        <taxon>Embryophyta</taxon>
        <taxon>Tracheophyta</taxon>
        <taxon>Spermatophyta</taxon>
        <taxon>Magnoliopsida</taxon>
        <taxon>eudicotyledons</taxon>
        <taxon>Gunneridae</taxon>
        <taxon>Pentapetalae</taxon>
        <taxon>rosids</taxon>
        <taxon>fabids</taxon>
        <taxon>Malpighiales</taxon>
        <taxon>Salicaceae</taxon>
        <taxon>Saliceae</taxon>
        <taxon>Populus</taxon>
    </lineage>
</organism>
<dbReference type="Proteomes" id="UP000886885">
    <property type="component" value="Chromosome 3A"/>
</dbReference>
<evidence type="ECO:0000313" key="2">
    <source>
        <dbReference type="EMBL" id="KAG6782980.1"/>
    </source>
</evidence>
<dbReference type="AlphaFoldDB" id="A0A8X8AL02"/>
<feature type="transmembrane region" description="Helical" evidence="1">
    <location>
        <begin position="55"/>
        <end position="75"/>
    </location>
</feature>
<evidence type="ECO:0000313" key="3">
    <source>
        <dbReference type="Proteomes" id="UP000886885"/>
    </source>
</evidence>
<dbReference type="OrthoDB" id="1388414at2759"/>
<evidence type="ECO:0000256" key="1">
    <source>
        <dbReference type="SAM" id="Phobius"/>
    </source>
</evidence>
<protein>
    <submittedName>
        <fullName evidence="2">Uncharacterized protein</fullName>
    </submittedName>
</protein>
<reference evidence="2" key="1">
    <citation type="journal article" date="2020" name="bioRxiv">
        <title>Hybrid origin of Populus tomentosa Carr. identified through genome sequencing and phylogenomic analysis.</title>
        <authorList>
            <person name="An X."/>
            <person name="Gao K."/>
            <person name="Chen Z."/>
            <person name="Li J."/>
            <person name="Yang X."/>
            <person name="Yang X."/>
            <person name="Zhou J."/>
            <person name="Guo T."/>
            <person name="Zhao T."/>
            <person name="Huang S."/>
            <person name="Miao D."/>
            <person name="Khan W.U."/>
            <person name="Rao P."/>
            <person name="Ye M."/>
            <person name="Lei B."/>
            <person name="Liao W."/>
            <person name="Wang J."/>
            <person name="Ji L."/>
            <person name="Li Y."/>
            <person name="Guo B."/>
            <person name="Mustafa N.S."/>
            <person name="Li S."/>
            <person name="Yun Q."/>
            <person name="Keller S.R."/>
            <person name="Mao J."/>
            <person name="Zhang R."/>
            <person name="Strauss S.H."/>
        </authorList>
    </citation>
    <scope>NUCLEOTIDE SEQUENCE</scope>
    <source>
        <strain evidence="2">GM15</strain>
        <tissue evidence="2">Leaf</tissue>
    </source>
</reference>
<accession>A0A8X8AL02</accession>
<keyword evidence="1" id="KW-0472">Membrane</keyword>
<name>A0A8X8AL02_POPTO</name>
<gene>
    <name evidence="2" type="ORF">POTOM_012407</name>
</gene>
<keyword evidence="1" id="KW-1133">Transmembrane helix</keyword>
<keyword evidence="1" id="KW-0812">Transmembrane</keyword>
<proteinExistence type="predicted"/>
<keyword evidence="3" id="KW-1185">Reference proteome</keyword>
<dbReference type="EMBL" id="JAAWWB010000005">
    <property type="protein sequence ID" value="KAG6782980.1"/>
    <property type="molecule type" value="Genomic_DNA"/>
</dbReference>